<accession>A0ABM9PS87</accession>
<evidence type="ECO:0000313" key="2">
    <source>
        <dbReference type="Proteomes" id="UP001497602"/>
    </source>
</evidence>
<gene>
    <name evidence="1" type="ORF">T190115A13A_80220</name>
</gene>
<reference evidence="1 2" key="1">
    <citation type="submission" date="2024-05" db="EMBL/GenBank/DDBJ databases">
        <authorList>
            <person name="Duchaud E."/>
        </authorList>
    </citation>
    <scope>NUCLEOTIDE SEQUENCE [LARGE SCALE GENOMIC DNA]</scope>
    <source>
        <strain evidence="1">Ena-SAMPLE-TAB-13-05-2024-13:56:06:370-140305</strain>
    </source>
</reference>
<comment type="caution">
    <text evidence="1">The sequence shown here is derived from an EMBL/GenBank/DDBJ whole genome shotgun (WGS) entry which is preliminary data.</text>
</comment>
<dbReference type="EMBL" id="CAXJRC010000045">
    <property type="protein sequence ID" value="CAL2108645.1"/>
    <property type="molecule type" value="Genomic_DNA"/>
</dbReference>
<name>A0ABM9PS87_9FLAO</name>
<protein>
    <submittedName>
        <fullName evidence="1">Uncharacterized protein</fullName>
    </submittedName>
</protein>
<organism evidence="1 2">
    <name type="scientific">Tenacibaculum vairaonense</name>
    <dbReference type="NCBI Taxonomy" id="3137860"/>
    <lineage>
        <taxon>Bacteria</taxon>
        <taxon>Pseudomonadati</taxon>
        <taxon>Bacteroidota</taxon>
        <taxon>Flavobacteriia</taxon>
        <taxon>Flavobacteriales</taxon>
        <taxon>Flavobacteriaceae</taxon>
        <taxon>Tenacibaculum</taxon>
    </lineage>
</organism>
<sequence length="52" mass="6439">MADSILNHYKCQMKRLSEKREEYINEYILPIEDEMAKLRDKIRNVEPDYNEY</sequence>
<proteinExistence type="predicted"/>
<evidence type="ECO:0000313" key="1">
    <source>
        <dbReference type="EMBL" id="CAL2108645.1"/>
    </source>
</evidence>
<dbReference type="Proteomes" id="UP001497602">
    <property type="component" value="Unassembled WGS sequence"/>
</dbReference>
<keyword evidence="2" id="KW-1185">Reference proteome</keyword>